<dbReference type="Pfam" id="PF13174">
    <property type="entry name" value="TPR_6"/>
    <property type="match status" value="1"/>
</dbReference>
<dbReference type="Pfam" id="PF09976">
    <property type="entry name" value="TPR_21"/>
    <property type="match status" value="1"/>
</dbReference>
<dbReference type="Pfam" id="PF13432">
    <property type="entry name" value="TPR_16"/>
    <property type="match status" value="5"/>
</dbReference>
<sequence length="1113" mass="122581">MNQYLLPCQGALIVPNRVSRIELSQSIRRHKTFCVGKLLLALLLVGGIAGNCQGQDPSESSEEALAVYADAANFQNNGAFDLAIAEWKKFLKTHGKDPLASKAAHYLGISQMRKEEPDYMAASAAFQQALAAKDFELVEEALSNRGWCLFAAGQNDQANQAKRFAEALAVFDELLKKFPKTTFADQALFYSGEAAYASGKPADAVKYYQRLIGLPKGKDSPLYCDAIYAKGVALEDQQLWKEALAAYAGLVDGCADSDLLHEVQIRQADINVRLEQYKAAAPLFRKVADSKARLSDYALFRLAFCAVQLQDPGSAAKAYDELITNYPDSQFASAALIAAGQSYYRAGKFDEAAAKFQAVLKLDDAVAATEAAHWLATIAAKNNKTDEVIAISRAAIAKGLDGFFAASVKMDLADALSKTPATSEEAIELYVAIAKESAGKPVAARALYNAGFTALQNRDLASAGKFADQFMAEYSKDPLVPDVLYVAAESQLQTGKSKEAAETYARLLQLAADHPSRSLWILRGATASFLAEDYAAVVDRLSKAMGELKAPEQQAEAEFMIGSSYYKLDKKDDASKMLEKSRQTSSQWNQAADVLVTLGRVQLDSGKPDLAQKSWTQVITEAPTSGAAFQARYRLALLLSGKEDFDGAKKYYDEILAAENQGALKPYALYGSGWCQMKKEKYEEALVQLDQVLKEFKDHPVAKDAQLARGICLRKLGRDDQARSAFEDLLRRGPQGLELGHALYELALLEVGDKQPAKASVYLKRLVGEVPQYPDLDKVLYELAWAMRDQGDEAEAIRHFGQLVSKFPKTTLAAEASYHVGQQQFDAGNFQQAAGAFSTAAEHTTDPALLEKAYYKLGWSGFQMKNYDGAKRSFEKQLKAAPDGPLKVDAMVMIAESMFKEGQFAQALEAYKQARTIVLAEGKGASSSDPAAQQLRELVFLHGGQSAQQLKKWDEALQWFDQMRDRFPSTAYLPQVFYETGYCYQQLKQYPKALQYYGQVAANYRDEVAARARFMMGEIHFSQRELTKAIPEFQRVMFGFGGEKAPPEIKNWQAKSAFEAGRCGELLIQSTTGEKRTNAIQIAQGFYNYIAEKHPQHELVAKASERSGVLDRL</sequence>
<proteinExistence type="predicted"/>
<evidence type="ECO:0000256" key="2">
    <source>
        <dbReference type="ARBA" id="ARBA00022803"/>
    </source>
</evidence>
<dbReference type="AlphaFoldDB" id="A0A518IMP3"/>
<dbReference type="PANTHER" id="PTHR45586:SF1">
    <property type="entry name" value="LIPOPOLYSACCHARIDE ASSEMBLY PROTEIN B"/>
    <property type="match status" value="1"/>
</dbReference>
<dbReference type="InterPro" id="IPR051012">
    <property type="entry name" value="CellSynth/LPSAsmb/PSIAsmb"/>
</dbReference>
<name>A0A518IMP3_9BACT</name>
<evidence type="ECO:0000313" key="5">
    <source>
        <dbReference type="EMBL" id="QDV54345.1"/>
    </source>
</evidence>
<protein>
    <submittedName>
        <fullName evidence="5">Tol-pal system protein YbgF</fullName>
    </submittedName>
</protein>
<dbReference type="PANTHER" id="PTHR45586">
    <property type="entry name" value="TPR REPEAT-CONTAINING PROTEIN PA4667"/>
    <property type="match status" value="1"/>
</dbReference>
<dbReference type="Proteomes" id="UP000316770">
    <property type="component" value="Chromosome"/>
</dbReference>
<evidence type="ECO:0000256" key="1">
    <source>
        <dbReference type="ARBA" id="ARBA00022737"/>
    </source>
</evidence>
<keyword evidence="6" id="KW-1185">Reference proteome</keyword>
<feature type="repeat" description="TPR" evidence="3">
    <location>
        <begin position="333"/>
        <end position="366"/>
    </location>
</feature>
<feature type="repeat" description="TPR" evidence="3">
    <location>
        <begin position="851"/>
        <end position="884"/>
    </location>
</feature>
<evidence type="ECO:0000313" key="6">
    <source>
        <dbReference type="Proteomes" id="UP000316770"/>
    </source>
</evidence>
<evidence type="ECO:0000259" key="4">
    <source>
        <dbReference type="Pfam" id="PF09976"/>
    </source>
</evidence>
<dbReference type="EMBL" id="CP036318">
    <property type="protein sequence ID" value="QDV54345.1"/>
    <property type="molecule type" value="Genomic_DNA"/>
</dbReference>
<dbReference type="Gene3D" id="1.25.40.10">
    <property type="entry name" value="Tetratricopeptide repeat domain"/>
    <property type="match status" value="9"/>
</dbReference>
<keyword evidence="1" id="KW-0677">Repeat</keyword>
<organism evidence="5 6">
    <name type="scientific">Rosistilla oblonga</name>
    <dbReference type="NCBI Taxonomy" id="2527990"/>
    <lineage>
        <taxon>Bacteria</taxon>
        <taxon>Pseudomonadati</taxon>
        <taxon>Planctomycetota</taxon>
        <taxon>Planctomycetia</taxon>
        <taxon>Pirellulales</taxon>
        <taxon>Pirellulaceae</taxon>
        <taxon>Rosistilla</taxon>
    </lineage>
</organism>
<dbReference type="InterPro" id="IPR011990">
    <property type="entry name" value="TPR-like_helical_dom_sf"/>
</dbReference>
<dbReference type="PROSITE" id="PS50005">
    <property type="entry name" value="TPR"/>
    <property type="match status" value="2"/>
</dbReference>
<dbReference type="InterPro" id="IPR018704">
    <property type="entry name" value="SecYEG/CpoB_TPR"/>
</dbReference>
<keyword evidence="2 3" id="KW-0802">TPR repeat</keyword>
<evidence type="ECO:0000256" key="3">
    <source>
        <dbReference type="PROSITE-ProRule" id="PRU00339"/>
    </source>
</evidence>
<feature type="domain" description="Ancillary SecYEG translocon subunit/Cell division coordinator CpoB TPR" evidence="4">
    <location>
        <begin position="781"/>
        <end position="914"/>
    </location>
</feature>
<dbReference type="SUPFAM" id="SSF48452">
    <property type="entry name" value="TPR-like"/>
    <property type="match status" value="5"/>
</dbReference>
<dbReference type="InterPro" id="IPR019734">
    <property type="entry name" value="TPR_rpt"/>
</dbReference>
<reference evidence="5 6" key="1">
    <citation type="submission" date="2019-02" db="EMBL/GenBank/DDBJ databases">
        <title>Deep-cultivation of Planctomycetes and their phenomic and genomic characterization uncovers novel biology.</title>
        <authorList>
            <person name="Wiegand S."/>
            <person name="Jogler M."/>
            <person name="Boedeker C."/>
            <person name="Pinto D."/>
            <person name="Vollmers J."/>
            <person name="Rivas-Marin E."/>
            <person name="Kohn T."/>
            <person name="Peeters S.H."/>
            <person name="Heuer A."/>
            <person name="Rast P."/>
            <person name="Oberbeckmann S."/>
            <person name="Bunk B."/>
            <person name="Jeske O."/>
            <person name="Meyerdierks A."/>
            <person name="Storesund J.E."/>
            <person name="Kallscheuer N."/>
            <person name="Luecker S."/>
            <person name="Lage O.M."/>
            <person name="Pohl T."/>
            <person name="Merkel B.J."/>
            <person name="Hornburger P."/>
            <person name="Mueller R.-W."/>
            <person name="Bruemmer F."/>
            <person name="Labrenz M."/>
            <person name="Spormann A.M."/>
            <person name="Op den Camp H."/>
            <person name="Overmann J."/>
            <person name="Amann R."/>
            <person name="Jetten M.S.M."/>
            <person name="Mascher T."/>
            <person name="Medema M.H."/>
            <person name="Devos D.P."/>
            <person name="Kaster A.-K."/>
            <person name="Ovreas L."/>
            <person name="Rohde M."/>
            <person name="Galperin M.Y."/>
            <person name="Jogler C."/>
        </authorList>
    </citation>
    <scope>NUCLEOTIDE SEQUENCE [LARGE SCALE GENOMIC DNA]</scope>
    <source>
        <strain evidence="5 6">Mal33</strain>
    </source>
</reference>
<gene>
    <name evidence="5" type="ORF">Mal33_02980</name>
</gene>
<dbReference type="SMART" id="SM00028">
    <property type="entry name" value="TPR"/>
    <property type="match status" value="18"/>
</dbReference>
<accession>A0A518IMP3</accession>